<keyword evidence="3" id="KW-1185">Reference proteome</keyword>
<reference evidence="2 3" key="1">
    <citation type="submission" date="2018-11" db="EMBL/GenBank/DDBJ databases">
        <authorList>
            <consortium name="Pathogen Informatics"/>
        </authorList>
    </citation>
    <scope>NUCLEOTIDE SEQUENCE [LARGE SCALE GENOMIC DNA]</scope>
</reference>
<sequence>MSWKNAISEFVPPSPQKDGSSFGRRSRLQQQLQQLRRQKSKLQALREQRERDFCLYFNIPDARQLHGPESAKRRPTVASPATAAIRSVSAPSMDRARKVWTTSKKFEIRAESGEVFSFSPTQYSSDELDMDGENADGRDSAVSGPAEHCTHSGGENMVHDGGIGDADTDSEKGFYTCHSKTSTSSVTLLSSPSPSHVLEYLQIEVFSNWGDEDLVGISHLELRLESPETPLLPINDVQLYRSSPLNGDAVSHKIANATEELHLFCTQNALPLTVPGVRECRLTVVRPQAQSCVLFEGELQKAREHSEEGDFTCFRFPLQTAGEEAFQEAKSLGELATNVLQCLEETFEFSFA</sequence>
<dbReference type="Proteomes" id="UP000281553">
    <property type="component" value="Unassembled WGS sequence"/>
</dbReference>
<evidence type="ECO:0000313" key="2">
    <source>
        <dbReference type="EMBL" id="VDN37909.1"/>
    </source>
</evidence>
<accession>A0A3P7RAK2</accession>
<evidence type="ECO:0000256" key="1">
    <source>
        <dbReference type="SAM" id="MobiDB-lite"/>
    </source>
</evidence>
<dbReference type="AlphaFoldDB" id="A0A3P7RAK2"/>
<name>A0A3P7RAK2_DIBLA</name>
<dbReference type="EMBL" id="UYRU01091972">
    <property type="protein sequence ID" value="VDN37909.1"/>
    <property type="molecule type" value="Genomic_DNA"/>
</dbReference>
<proteinExistence type="predicted"/>
<evidence type="ECO:0000313" key="3">
    <source>
        <dbReference type="Proteomes" id="UP000281553"/>
    </source>
</evidence>
<feature type="region of interest" description="Disordered" evidence="1">
    <location>
        <begin position="131"/>
        <end position="165"/>
    </location>
</feature>
<protein>
    <submittedName>
        <fullName evidence="2">Uncharacterized protein</fullName>
    </submittedName>
</protein>
<gene>
    <name evidence="2" type="ORF">DILT_LOCUS17461</name>
</gene>
<organism evidence="2 3">
    <name type="scientific">Dibothriocephalus latus</name>
    <name type="common">Fish tapeworm</name>
    <name type="synonym">Diphyllobothrium latum</name>
    <dbReference type="NCBI Taxonomy" id="60516"/>
    <lineage>
        <taxon>Eukaryota</taxon>
        <taxon>Metazoa</taxon>
        <taxon>Spiralia</taxon>
        <taxon>Lophotrochozoa</taxon>
        <taxon>Platyhelminthes</taxon>
        <taxon>Cestoda</taxon>
        <taxon>Eucestoda</taxon>
        <taxon>Diphyllobothriidea</taxon>
        <taxon>Diphyllobothriidae</taxon>
        <taxon>Dibothriocephalus</taxon>
    </lineage>
</organism>
<feature type="non-terminal residue" evidence="2">
    <location>
        <position position="352"/>
    </location>
</feature>
<feature type="region of interest" description="Disordered" evidence="1">
    <location>
        <begin position="1"/>
        <end position="35"/>
    </location>
</feature>